<keyword evidence="3" id="KW-0238">DNA-binding</keyword>
<keyword evidence="6" id="KW-1185">Reference proteome</keyword>
<sequence length="124" mass="14838">MVVKISDSELEILRIIWAHNGRMMFSEVIEELHAKNFEWKNNTILTFLARLTEKKILEVEKKGRRNEYIALLTEKEYLEQETKEFVGKVYEGEVKGLIATLVENELISDQEMDDLKEYWERNRE</sequence>
<evidence type="ECO:0000256" key="3">
    <source>
        <dbReference type="ARBA" id="ARBA00023125"/>
    </source>
</evidence>
<dbReference type="EMBL" id="CP147244">
    <property type="protein sequence ID" value="WYJ99297.1"/>
    <property type="molecule type" value="Genomic_DNA"/>
</dbReference>
<dbReference type="Gene3D" id="1.10.10.10">
    <property type="entry name" value="Winged helix-like DNA-binding domain superfamily/Winged helix DNA-binding domain"/>
    <property type="match status" value="1"/>
</dbReference>
<dbReference type="Pfam" id="PF03965">
    <property type="entry name" value="Penicillinase_R"/>
    <property type="match status" value="1"/>
</dbReference>
<dbReference type="InterPro" id="IPR005650">
    <property type="entry name" value="BlaI_family"/>
</dbReference>
<dbReference type="Proteomes" id="UP000194948">
    <property type="component" value="Chromosome"/>
</dbReference>
<evidence type="ECO:0000256" key="2">
    <source>
        <dbReference type="ARBA" id="ARBA00023015"/>
    </source>
</evidence>
<dbReference type="InterPro" id="IPR036388">
    <property type="entry name" value="WH-like_DNA-bd_sf"/>
</dbReference>
<reference evidence="5 6" key="2">
    <citation type="submission" date="2024-03" db="EMBL/GenBank/DDBJ databases">
        <title>The Genome Sequence of Enterococcus sp. DIV0205d.</title>
        <authorList>
            <consortium name="The Broad Institute Genomics Platform"/>
            <consortium name="The Broad Institute Microbial Omics Core"/>
            <consortium name="The Broad Institute Genomic Center for Infectious Diseases"/>
            <person name="Earl A."/>
            <person name="Manson A."/>
            <person name="Gilmore M."/>
            <person name="Schwartman J."/>
            <person name="Shea T."/>
            <person name="Abouelleil A."/>
            <person name="Cao P."/>
            <person name="Chapman S."/>
            <person name="Cusick C."/>
            <person name="Young S."/>
            <person name="Neafsey D."/>
            <person name="Nusbaum C."/>
            <person name="Birren B."/>
        </authorList>
    </citation>
    <scope>NUCLEOTIDE SEQUENCE [LARGE SCALE GENOMIC DNA]</scope>
    <source>
        <strain evidence="5 6">7F3_DIV0205</strain>
    </source>
</reference>
<evidence type="ECO:0008006" key="7">
    <source>
        <dbReference type="Google" id="ProtNLM"/>
    </source>
</evidence>
<dbReference type="GO" id="GO:0003677">
    <property type="term" value="F:DNA binding"/>
    <property type="evidence" value="ECO:0007669"/>
    <property type="project" value="UniProtKB-KW"/>
</dbReference>
<keyword evidence="4" id="KW-0804">Transcription</keyword>
<evidence type="ECO:0000313" key="6">
    <source>
        <dbReference type="Proteomes" id="UP000194948"/>
    </source>
</evidence>
<comment type="similarity">
    <text evidence="1">Belongs to the BlaI transcriptional regulatory family.</text>
</comment>
<evidence type="ECO:0000256" key="1">
    <source>
        <dbReference type="ARBA" id="ARBA00011046"/>
    </source>
</evidence>
<dbReference type="InterPro" id="IPR036390">
    <property type="entry name" value="WH_DNA-bd_sf"/>
</dbReference>
<dbReference type="Gene3D" id="1.10.4040.10">
    <property type="entry name" value="Penicillinase repressor domain"/>
    <property type="match status" value="1"/>
</dbReference>
<dbReference type="RefSeq" id="WP_170922931.1">
    <property type="nucleotide sequence ID" value="NZ_CP147244.1"/>
</dbReference>
<gene>
    <name evidence="5" type="ORF">A5821_000374</name>
</gene>
<name>A0AAQ3W6B3_9ENTE</name>
<dbReference type="AlphaFoldDB" id="A0AAQ3W6B3"/>
<dbReference type="SUPFAM" id="SSF46785">
    <property type="entry name" value="Winged helix' DNA-binding domain"/>
    <property type="match status" value="1"/>
</dbReference>
<dbReference type="GO" id="GO:0045892">
    <property type="term" value="P:negative regulation of DNA-templated transcription"/>
    <property type="evidence" value="ECO:0007669"/>
    <property type="project" value="InterPro"/>
</dbReference>
<keyword evidence="2" id="KW-0805">Transcription regulation</keyword>
<protein>
    <recommendedName>
        <fullName evidence="7">Transcriptional regulator</fullName>
    </recommendedName>
</protein>
<proteinExistence type="inferred from homology"/>
<reference evidence="6" key="1">
    <citation type="submission" date="2017-05" db="EMBL/GenBank/DDBJ databases">
        <title>The Genome Sequence of EEnterococcus faecalis 9F2_4866.</title>
        <authorList>
            <consortium name="The Broad Institute Genomics Platform"/>
            <consortium name="The Broad Institute Genomic Center for Infectious Diseases"/>
            <person name="Earl A."/>
            <person name="Manson A."/>
            <person name="Schwartman J."/>
            <person name="Gilmore M."/>
            <person name="Abouelleil A."/>
            <person name="Cao P."/>
            <person name="Chapman S."/>
            <person name="Cusick C."/>
            <person name="Shea T."/>
            <person name="Young S."/>
            <person name="Neafsey D."/>
            <person name="Nusbaum C."/>
            <person name="Birren B."/>
        </authorList>
    </citation>
    <scope>NUCLEOTIDE SEQUENCE [LARGE SCALE GENOMIC DNA]</scope>
    <source>
        <strain evidence="6">7F3_DIV0205</strain>
    </source>
</reference>
<accession>A0AAQ3W6B3</accession>
<organism evidence="5 6">
    <name type="scientific">Candidatus Enterococcus palustris</name>
    <dbReference type="NCBI Taxonomy" id="1834189"/>
    <lineage>
        <taxon>Bacteria</taxon>
        <taxon>Bacillati</taxon>
        <taxon>Bacillota</taxon>
        <taxon>Bacilli</taxon>
        <taxon>Lactobacillales</taxon>
        <taxon>Enterococcaceae</taxon>
        <taxon>Enterococcus</taxon>
    </lineage>
</organism>
<evidence type="ECO:0000256" key="4">
    <source>
        <dbReference type="ARBA" id="ARBA00023163"/>
    </source>
</evidence>
<evidence type="ECO:0000313" key="5">
    <source>
        <dbReference type="EMBL" id="WYJ99297.1"/>
    </source>
</evidence>
<dbReference type="PIRSF" id="PIRSF019455">
    <property type="entry name" value="CopR_AtkY"/>
    <property type="match status" value="1"/>
</dbReference>